<dbReference type="InterPro" id="IPR002347">
    <property type="entry name" value="SDR_fam"/>
</dbReference>
<dbReference type="InterPro" id="IPR051253">
    <property type="entry name" value="11-beta-HSD"/>
</dbReference>
<dbReference type="PANTHER" id="PTHR44279">
    <property type="entry name" value="HYDROXYSTEROID (11-BETA) DEHYDROGENASE 1-LIKE B-RELATED"/>
    <property type="match status" value="1"/>
</dbReference>
<comment type="caution">
    <text evidence="2">The sequence shown here is derived from an EMBL/GenBank/DDBJ whole genome shotgun (WGS) entry which is preliminary data.</text>
</comment>
<dbReference type="SUPFAM" id="SSF51735">
    <property type="entry name" value="NAD(P)-binding Rossmann-fold domains"/>
    <property type="match status" value="1"/>
</dbReference>
<keyword evidence="3" id="KW-1185">Reference proteome</keyword>
<dbReference type="Gene3D" id="3.30.420.10">
    <property type="entry name" value="Ribonuclease H-like superfamily/Ribonuclease H"/>
    <property type="match status" value="1"/>
</dbReference>
<proteinExistence type="inferred from homology"/>
<dbReference type="EMBL" id="CAUEEQ010064000">
    <property type="protein sequence ID" value="CAJ0964909.1"/>
    <property type="molecule type" value="Genomic_DNA"/>
</dbReference>
<name>A0ABN9ME21_9NEOB</name>
<accession>A0ABN9ME21</accession>
<comment type="similarity">
    <text evidence="1">Belongs to the short-chain dehydrogenases/reductases (SDR) family.</text>
</comment>
<evidence type="ECO:0000313" key="2">
    <source>
        <dbReference type="EMBL" id="CAJ0964909.1"/>
    </source>
</evidence>
<dbReference type="Pfam" id="PF00106">
    <property type="entry name" value="adh_short"/>
    <property type="match status" value="1"/>
</dbReference>
<evidence type="ECO:0000313" key="3">
    <source>
        <dbReference type="Proteomes" id="UP001176940"/>
    </source>
</evidence>
<organism evidence="2 3">
    <name type="scientific">Ranitomeya imitator</name>
    <name type="common">mimic poison frog</name>
    <dbReference type="NCBI Taxonomy" id="111125"/>
    <lineage>
        <taxon>Eukaryota</taxon>
        <taxon>Metazoa</taxon>
        <taxon>Chordata</taxon>
        <taxon>Craniata</taxon>
        <taxon>Vertebrata</taxon>
        <taxon>Euteleostomi</taxon>
        <taxon>Amphibia</taxon>
        <taxon>Batrachia</taxon>
        <taxon>Anura</taxon>
        <taxon>Neobatrachia</taxon>
        <taxon>Hyloidea</taxon>
        <taxon>Dendrobatidae</taxon>
        <taxon>Dendrobatinae</taxon>
        <taxon>Ranitomeya</taxon>
    </lineage>
</organism>
<dbReference type="InterPro" id="IPR036291">
    <property type="entry name" value="NAD(P)-bd_dom_sf"/>
</dbReference>
<dbReference type="Gene3D" id="3.40.50.720">
    <property type="entry name" value="NAD(P)-binding Rossmann-like Domain"/>
    <property type="match status" value="1"/>
</dbReference>
<dbReference type="PANTHER" id="PTHR44279:SF5">
    <property type="entry name" value="HYDROXYSTEROID 11-BETA-DEHYDROGENASE 1-LIKE PROTEIN B"/>
    <property type="match status" value="1"/>
</dbReference>
<sequence length="251" mass="28202">MDYKGHIPGVKPVMTNRQHQKLLTWVKKKKNWTVAQWFKVLFSNEKCIAVSRDHDVAVSRDRYVIISRDRNAWTGHQSVARNGKVAGSLWSSEDWPSWLQTFTWEEQFTLNVKLSRLEEKLPAKTGSHSPDTSKQFSSSMAGMKLLLSALLIGLCAYYFYSTETITPEMVKGKRVLVTGSSSGIGEQIAYRFSEMGAHVMLTARRAKQLQEVAKKCLELGAASASYVVADMENLTLAQNVGQEAIKQLDNP</sequence>
<reference evidence="2" key="1">
    <citation type="submission" date="2023-07" db="EMBL/GenBank/DDBJ databases">
        <authorList>
            <person name="Stuckert A."/>
        </authorList>
    </citation>
    <scope>NUCLEOTIDE SEQUENCE</scope>
</reference>
<protein>
    <submittedName>
        <fullName evidence="2">Uncharacterized protein</fullName>
    </submittedName>
</protein>
<evidence type="ECO:0000256" key="1">
    <source>
        <dbReference type="ARBA" id="ARBA00006484"/>
    </source>
</evidence>
<dbReference type="InterPro" id="IPR036397">
    <property type="entry name" value="RNaseH_sf"/>
</dbReference>
<gene>
    <name evidence="2" type="ORF">RIMI_LOCUS19743355</name>
</gene>
<dbReference type="Proteomes" id="UP001176940">
    <property type="component" value="Unassembled WGS sequence"/>
</dbReference>